<dbReference type="InterPro" id="IPR032691">
    <property type="entry name" value="Mon2/Sec7/BIG1-like_HUS"/>
</dbReference>
<dbReference type="GO" id="GO:0005794">
    <property type="term" value="C:Golgi apparatus"/>
    <property type="evidence" value="ECO:0007669"/>
    <property type="project" value="UniProtKB-ARBA"/>
</dbReference>
<dbReference type="SUPFAM" id="SSF48425">
    <property type="entry name" value="Sec7 domain"/>
    <property type="match status" value="1"/>
</dbReference>
<dbReference type="Pfam" id="PF12783">
    <property type="entry name" value="Sec7-like_HUS"/>
    <property type="match status" value="1"/>
</dbReference>
<feature type="region of interest" description="Disordered" evidence="1">
    <location>
        <begin position="323"/>
        <end position="352"/>
    </location>
</feature>
<dbReference type="Pfam" id="PF23325">
    <property type="entry name" value="TPR_28"/>
    <property type="match status" value="1"/>
</dbReference>
<feature type="domain" description="SEC7" evidence="2">
    <location>
        <begin position="599"/>
        <end position="791"/>
    </location>
</feature>
<gene>
    <name evidence="3" type="primary">GEA2</name>
    <name evidence="3" type="ORF">HK097_010048</name>
</gene>
<evidence type="ECO:0000313" key="4">
    <source>
        <dbReference type="Proteomes" id="UP001212841"/>
    </source>
</evidence>
<feature type="compositionally biased region" description="Basic and acidic residues" evidence="1">
    <location>
        <begin position="169"/>
        <end position="178"/>
    </location>
</feature>
<accession>A0AAD5X3E5</accession>
<feature type="compositionally biased region" description="Polar residues" evidence="1">
    <location>
        <begin position="1098"/>
        <end position="1109"/>
    </location>
</feature>
<keyword evidence="4" id="KW-1185">Reference proteome</keyword>
<dbReference type="PANTHER" id="PTHR10663">
    <property type="entry name" value="GUANYL-NUCLEOTIDE EXCHANGE FACTOR"/>
    <property type="match status" value="1"/>
</dbReference>
<dbReference type="Proteomes" id="UP001212841">
    <property type="component" value="Unassembled WGS sequence"/>
</dbReference>
<proteinExistence type="predicted"/>
<dbReference type="InterPro" id="IPR056604">
    <property type="entry name" value="GBF1-like_TPR"/>
</dbReference>
<feature type="region of interest" description="Disordered" evidence="1">
    <location>
        <begin position="169"/>
        <end position="189"/>
    </location>
</feature>
<dbReference type="PANTHER" id="PTHR10663:SF388">
    <property type="entry name" value="GOLGI-SPECIFIC BREFELDIN A-RESISTANCE GUANINE NUCLEOTIDE EXCHANGE FACTOR 1"/>
    <property type="match status" value="1"/>
</dbReference>
<dbReference type="PROSITE" id="PS50190">
    <property type="entry name" value="SEC7"/>
    <property type="match status" value="1"/>
</dbReference>
<dbReference type="Gene3D" id="1.10.220.20">
    <property type="match status" value="1"/>
</dbReference>
<feature type="non-terminal residue" evidence="3">
    <location>
        <position position="1461"/>
    </location>
</feature>
<dbReference type="InterPro" id="IPR000904">
    <property type="entry name" value="Sec7_dom"/>
</dbReference>
<feature type="region of interest" description="Disordered" evidence="1">
    <location>
        <begin position="67"/>
        <end position="89"/>
    </location>
</feature>
<dbReference type="InterPro" id="IPR035999">
    <property type="entry name" value="Sec7_dom_sf"/>
</dbReference>
<feature type="region of interest" description="Disordered" evidence="1">
    <location>
        <begin position="1078"/>
        <end position="1133"/>
    </location>
</feature>
<dbReference type="Gene3D" id="1.10.1000.11">
    <property type="entry name" value="Arf Nucleotide-binding Site Opener,domain 2"/>
    <property type="match status" value="1"/>
</dbReference>
<dbReference type="GO" id="GO:0032012">
    <property type="term" value="P:regulation of ARF protein signal transduction"/>
    <property type="evidence" value="ECO:0007669"/>
    <property type="project" value="InterPro"/>
</dbReference>
<dbReference type="GO" id="GO:0016192">
    <property type="term" value="P:vesicle-mediated transport"/>
    <property type="evidence" value="ECO:0007669"/>
    <property type="project" value="UniProtKB-ARBA"/>
</dbReference>
<comment type="caution">
    <text evidence="3">The sequence shown here is derived from an EMBL/GenBank/DDBJ whole genome shotgun (WGS) entry which is preliminary data.</text>
</comment>
<evidence type="ECO:0000313" key="3">
    <source>
        <dbReference type="EMBL" id="KAJ3048959.1"/>
    </source>
</evidence>
<evidence type="ECO:0000256" key="1">
    <source>
        <dbReference type="SAM" id="MobiDB-lite"/>
    </source>
</evidence>
<dbReference type="GO" id="GO:0005085">
    <property type="term" value="F:guanyl-nucleotide exchange factor activity"/>
    <property type="evidence" value="ECO:0007669"/>
    <property type="project" value="InterPro"/>
</dbReference>
<name>A0AAD5X3E5_9FUNG</name>
<protein>
    <submittedName>
        <fullName evidence="3">GDP/GTP exchange factor for ARF</fullName>
    </submittedName>
</protein>
<evidence type="ECO:0000259" key="2">
    <source>
        <dbReference type="PROSITE" id="PS50190"/>
    </source>
</evidence>
<dbReference type="EMBL" id="JADGJD010000713">
    <property type="protein sequence ID" value="KAJ3048959.1"/>
    <property type="molecule type" value="Genomic_DNA"/>
</dbReference>
<feature type="region of interest" description="Disordered" evidence="1">
    <location>
        <begin position="577"/>
        <end position="599"/>
    </location>
</feature>
<dbReference type="FunFam" id="1.10.1000.11:FF:000002">
    <property type="entry name" value="Cytohesin 1"/>
    <property type="match status" value="1"/>
</dbReference>
<dbReference type="InterPro" id="IPR023394">
    <property type="entry name" value="Sec7_C_sf"/>
</dbReference>
<dbReference type="Pfam" id="PF01369">
    <property type="entry name" value="Sec7"/>
    <property type="match status" value="1"/>
</dbReference>
<sequence>MSALTHSVTRCKFEATDAVSDEVVLSRILRLLRVTVTSEAGQRNLDDKGICEMVEEHEAILRESLNKHAQKVAADPSQPSSPNKVDHKRRLSASLRLHDEANTIELQHDAAIQSPSIVVDSSSSGQLTHEMGVISVGGDSDESVSAVEDGVRIGYTSNEGIVPETVKSVRHEESKANLEDVTASEGETAVDTAVSGEAPQPAADSTVASTATVPTSRIFHPYGLPAILEMIRVLTTLVDPRNRNHTDSMHRTIALKLLHAAVEVGGRALGRWIGWGIDVQMERKGVKSAGGGQIPVEASEVKIGTNASKSVVSVGTEGGSVHGGVDVKKVDNGRGSGTFSPAPSGADTPIESVASATGKSGIEEEVYDNDEDRMAVTAKNLVLNDLSKYLFQLLQTSNTSLQAPPTATGLMIITLTLRVMTSLLQTAREHMKLHQEWLLTWIMTKANSGVAVWDIEEWHQGPGEDVRPALTQQQKGGIVVGEVRELLLECLAQLCRVPTFTANLYVNYDGDQECQSHLFEEFMQFAAKHSFPDATPGGPVTTITHQTLCLDMLLMYLNAIVDRKSALKGVARYDAPPTPRSITQSAEGGTDVELPNPATLSDNKQRKRVLKEGADRFNEKPKEGIKFLQAQGFLPDPVDPVSLATLLKSTSNFNKTLLGDYLSKPDNIELLKAFVKLMDFAGGKRIDEALRLLLESFRLPGESQQIARIMEVFAETYFAVISQEEGHELADQDAAYILSYSVIMLNTDQHNPQVRRRMTLEDFTRNNRGMNGGKDFSPEYIKQIYHEIKHNEIVMPEEHEGDLGFNYQWKELMKRAENAGPLLECRTSAYDKDMFLLSWSSIIAAVTYAFDNAEDDLTLQKAVVGIHQMGAIAAHYKLVDVLDTVVVSLSRMTGLLREGGREREPLVDENGNRIGVDQWVVEFGRNWRGQVAAVLMFGMVREWGGVVRTGWVHVMESIRNLFMHSFLPPSMLEAEDFVRHTISIPKIPTRAATKMVSGAAARREAGLFSTLSHFLSLSSPNSVDEFANAEPTEEEVQAESVAAECLRACRVEELERDSRFLETEALRHLLKTTLQASFDFDPPKETGSEGVAVETLARPSTPTNQQSLTRPPVTLKPPSPLPEESTPTSTIHGTSPRTAVSFVWDIWIEHVREILKAAGAVQVLLIERAVVSLLRVCTRLVHKDDLSSQIFEALDLLVNLPADIFNLIAERAMAGVVALIKVDSALFVNYCKWDTIVELLTSSAMHPQAARYGFEATGILVTESRESVVTAENFGECVDLLIGYSVGAGAGSGVEAVSPGGSPKVGRRVTVKTKPAQANTDRALKALEHLYRLHLKIPILIKEGGIKPNRAFFEFWLPILSGLSQQSYHPAREVRQSALTLLQRALLSPELEASSSSPDTWTDVFDNVLFPLLDELLKPDVGKLDPLGMDETRMRATGLLCQIFLQYLPRLVRAGQGAVVD</sequence>
<dbReference type="CDD" id="cd00171">
    <property type="entry name" value="Sec7"/>
    <property type="match status" value="1"/>
</dbReference>
<organism evidence="3 4">
    <name type="scientific">Rhizophlyctis rosea</name>
    <dbReference type="NCBI Taxonomy" id="64517"/>
    <lineage>
        <taxon>Eukaryota</taxon>
        <taxon>Fungi</taxon>
        <taxon>Fungi incertae sedis</taxon>
        <taxon>Chytridiomycota</taxon>
        <taxon>Chytridiomycota incertae sedis</taxon>
        <taxon>Chytridiomycetes</taxon>
        <taxon>Rhizophlyctidales</taxon>
        <taxon>Rhizophlyctidaceae</taxon>
        <taxon>Rhizophlyctis</taxon>
    </lineage>
</organism>
<reference evidence="3" key="1">
    <citation type="submission" date="2020-05" db="EMBL/GenBank/DDBJ databases">
        <title>Phylogenomic resolution of chytrid fungi.</title>
        <authorList>
            <person name="Stajich J.E."/>
            <person name="Amses K."/>
            <person name="Simmons R."/>
            <person name="Seto K."/>
            <person name="Myers J."/>
            <person name="Bonds A."/>
            <person name="Quandt C.A."/>
            <person name="Barry K."/>
            <person name="Liu P."/>
            <person name="Grigoriev I."/>
            <person name="Longcore J.E."/>
            <person name="James T.Y."/>
        </authorList>
    </citation>
    <scope>NUCLEOTIDE SEQUENCE</scope>
    <source>
        <strain evidence="3">JEL0318</strain>
    </source>
</reference>
<dbReference type="SMART" id="SM00222">
    <property type="entry name" value="Sec7"/>
    <property type="match status" value="1"/>
</dbReference>